<name>A0A0F7SI15_PHARH</name>
<protein>
    <submittedName>
        <fullName evidence="2">Uncharacterized protein</fullName>
    </submittedName>
</protein>
<sequence>MQHSVSDGYRLLKQELSTLSPSSLKLLSSGTLGSSDTRLSLVLGFIPQSAQMPAKKVAEDNWEMVEPATPPRATPTSPNPSNWSPPRWAIPHSPSSSSKPTSSIQPGSNNGDTADNTWSPPKWAIPLRPTVKQAPLAPFGWKPPFWARSVHTQPDVLLNPVSFVKLRNSKLEVREKHTERVGADGEMVWIPPRWATKAGLPLLN</sequence>
<feature type="region of interest" description="Disordered" evidence="1">
    <location>
        <begin position="66"/>
        <end position="124"/>
    </location>
</feature>
<organism evidence="2">
    <name type="scientific">Phaffia rhodozyma</name>
    <name type="common">Yeast</name>
    <name type="synonym">Xanthophyllomyces dendrorhous</name>
    <dbReference type="NCBI Taxonomy" id="264483"/>
    <lineage>
        <taxon>Eukaryota</taxon>
        <taxon>Fungi</taxon>
        <taxon>Dikarya</taxon>
        <taxon>Basidiomycota</taxon>
        <taxon>Agaricomycotina</taxon>
        <taxon>Tremellomycetes</taxon>
        <taxon>Cystofilobasidiales</taxon>
        <taxon>Mrakiaceae</taxon>
        <taxon>Phaffia</taxon>
    </lineage>
</organism>
<evidence type="ECO:0000256" key="1">
    <source>
        <dbReference type="SAM" id="MobiDB-lite"/>
    </source>
</evidence>
<dbReference type="AlphaFoldDB" id="A0A0F7SI15"/>
<feature type="compositionally biased region" description="Polar residues" evidence="1">
    <location>
        <begin position="109"/>
        <end position="119"/>
    </location>
</feature>
<reference evidence="2" key="1">
    <citation type="submission" date="2014-08" db="EMBL/GenBank/DDBJ databases">
        <authorList>
            <person name="Sharma Rahul"/>
            <person name="Thines Marco"/>
        </authorList>
    </citation>
    <scope>NUCLEOTIDE SEQUENCE</scope>
</reference>
<dbReference type="EMBL" id="LN483165">
    <property type="protein sequence ID" value="CDZ96662.1"/>
    <property type="molecule type" value="Genomic_DNA"/>
</dbReference>
<feature type="compositionally biased region" description="Low complexity" evidence="1">
    <location>
        <begin position="74"/>
        <end position="108"/>
    </location>
</feature>
<evidence type="ECO:0000313" key="2">
    <source>
        <dbReference type="EMBL" id="CDZ96662.1"/>
    </source>
</evidence>
<accession>A0A0F7SI15</accession>
<proteinExistence type="predicted"/>